<dbReference type="GeneID" id="55821417"/>
<keyword evidence="2" id="KW-0479">Metal-binding</keyword>
<dbReference type="PROSITE" id="PS51296">
    <property type="entry name" value="RIESKE"/>
    <property type="match status" value="1"/>
</dbReference>
<name>A0A7D5E852_9EURY</name>
<dbReference type="OrthoDB" id="6837at2157"/>
<dbReference type="GO" id="GO:0046872">
    <property type="term" value="F:metal ion binding"/>
    <property type="evidence" value="ECO:0007669"/>
    <property type="project" value="UniProtKB-KW"/>
</dbReference>
<dbReference type="PANTHER" id="PTHR21496">
    <property type="entry name" value="FERREDOXIN-RELATED"/>
    <property type="match status" value="1"/>
</dbReference>
<evidence type="ECO:0000313" key="8">
    <source>
        <dbReference type="Proteomes" id="UP000509594"/>
    </source>
</evidence>
<accession>A0A7D5E852</accession>
<reference evidence="7 8" key="1">
    <citation type="submission" date="2020-06" db="EMBL/GenBank/DDBJ databases">
        <title>Methanolobus halotolerans sp. nov., isolated from a saline lake Tus in Siberia.</title>
        <authorList>
            <person name="Shen Y."/>
            <person name="Chen S.-C."/>
            <person name="Lai M.-C."/>
            <person name="Huang H.-H."/>
            <person name="Chiu H.-H."/>
            <person name="Tang S.-L."/>
            <person name="Rogozin D.Y."/>
            <person name="Degermendzhy A.G."/>
        </authorList>
    </citation>
    <scope>NUCLEOTIDE SEQUENCE [LARGE SCALE GENOMIC DNA]</scope>
    <source>
        <strain evidence="7 8">DSM 21339</strain>
    </source>
</reference>
<dbReference type="Gene3D" id="2.102.10.10">
    <property type="entry name" value="Rieske [2Fe-2S] iron-sulphur domain"/>
    <property type="match status" value="1"/>
</dbReference>
<evidence type="ECO:0000256" key="3">
    <source>
        <dbReference type="ARBA" id="ARBA00023004"/>
    </source>
</evidence>
<dbReference type="Pfam" id="PF00355">
    <property type="entry name" value="Rieske"/>
    <property type="match status" value="1"/>
</dbReference>
<dbReference type="InterPro" id="IPR017941">
    <property type="entry name" value="Rieske_2Fe-2S"/>
</dbReference>
<keyword evidence="3" id="KW-0408">Iron</keyword>
<evidence type="ECO:0000256" key="5">
    <source>
        <dbReference type="ARBA" id="ARBA00034078"/>
    </source>
</evidence>
<dbReference type="GO" id="GO:0051537">
    <property type="term" value="F:2 iron, 2 sulfur cluster binding"/>
    <property type="evidence" value="ECO:0007669"/>
    <property type="project" value="UniProtKB-KW"/>
</dbReference>
<dbReference type="SUPFAM" id="SSF50022">
    <property type="entry name" value="ISP domain"/>
    <property type="match status" value="1"/>
</dbReference>
<keyword evidence="1" id="KW-0001">2Fe-2S</keyword>
<dbReference type="Proteomes" id="UP000509594">
    <property type="component" value="Chromosome"/>
</dbReference>
<dbReference type="AlphaFoldDB" id="A0A7D5E852"/>
<evidence type="ECO:0000313" key="7">
    <source>
        <dbReference type="EMBL" id="QLC50011.1"/>
    </source>
</evidence>
<evidence type="ECO:0000259" key="6">
    <source>
        <dbReference type="PROSITE" id="PS51296"/>
    </source>
</evidence>
<sequence>MSEWVTAFEKDTLSEDKIKVYKGQDKQIALIRKADRVYALLNECPHEGCPLKSGTLDGYVLKCACHNWGFDIRTGENVDTGEYVDMEDPRVETFETKENDGKIEILI</sequence>
<dbReference type="CDD" id="cd03467">
    <property type="entry name" value="Rieske"/>
    <property type="match status" value="1"/>
</dbReference>
<proteinExistence type="predicted"/>
<feature type="domain" description="Rieske" evidence="6">
    <location>
        <begin position="4"/>
        <end position="105"/>
    </location>
</feature>
<dbReference type="EMBL" id="CP058215">
    <property type="protein sequence ID" value="QLC50011.1"/>
    <property type="molecule type" value="Genomic_DNA"/>
</dbReference>
<keyword evidence="4" id="KW-0411">Iron-sulfur</keyword>
<evidence type="ECO:0000256" key="2">
    <source>
        <dbReference type="ARBA" id="ARBA00022723"/>
    </source>
</evidence>
<comment type="cofactor">
    <cofactor evidence="5">
        <name>[2Fe-2S] cluster</name>
        <dbReference type="ChEBI" id="CHEBI:190135"/>
    </cofactor>
</comment>
<dbReference type="InterPro" id="IPR036922">
    <property type="entry name" value="Rieske_2Fe-2S_sf"/>
</dbReference>
<evidence type="ECO:0000256" key="4">
    <source>
        <dbReference type="ARBA" id="ARBA00023014"/>
    </source>
</evidence>
<organism evidence="7 8">
    <name type="scientific">Methanolobus zinderi</name>
    <dbReference type="NCBI Taxonomy" id="536044"/>
    <lineage>
        <taxon>Archaea</taxon>
        <taxon>Methanobacteriati</taxon>
        <taxon>Methanobacteriota</taxon>
        <taxon>Stenosarchaea group</taxon>
        <taxon>Methanomicrobia</taxon>
        <taxon>Methanosarcinales</taxon>
        <taxon>Methanosarcinaceae</taxon>
        <taxon>Methanolobus</taxon>
    </lineage>
</organism>
<dbReference type="PANTHER" id="PTHR21496:SF0">
    <property type="entry name" value="RIESKE DOMAIN-CONTAINING PROTEIN"/>
    <property type="match status" value="1"/>
</dbReference>
<keyword evidence="8" id="KW-1185">Reference proteome</keyword>
<gene>
    <name evidence="7" type="ORF">HWN40_07040</name>
</gene>
<protein>
    <submittedName>
        <fullName evidence="7">Rieske (2Fe-2S) protein</fullName>
    </submittedName>
</protein>
<dbReference type="KEGG" id="mzi:HWN40_07040"/>
<dbReference type="RefSeq" id="WP_176965067.1">
    <property type="nucleotide sequence ID" value="NZ_CP058215.1"/>
</dbReference>
<evidence type="ECO:0000256" key="1">
    <source>
        <dbReference type="ARBA" id="ARBA00022714"/>
    </source>
</evidence>